<feature type="domain" description="SLH" evidence="10">
    <location>
        <begin position="464"/>
        <end position="527"/>
    </location>
</feature>
<feature type="signal peptide" evidence="9">
    <location>
        <begin position="1"/>
        <end position="24"/>
    </location>
</feature>
<name>A0A9C7G8H0_9BACI</name>
<keyword evidence="6" id="KW-0862">Zinc</keyword>
<feature type="chain" id="PRO_5039105350" description="Carboxypeptidase" evidence="9">
    <location>
        <begin position="25"/>
        <end position="599"/>
    </location>
</feature>
<dbReference type="PANTHER" id="PTHR11705">
    <property type="entry name" value="PROTEASE FAMILY M14 CARBOXYPEPTIDASE A,B"/>
    <property type="match status" value="1"/>
</dbReference>
<dbReference type="Proteomes" id="UP000789845">
    <property type="component" value="Unassembled WGS sequence"/>
</dbReference>
<dbReference type="EMBL" id="CAKJTG010000007">
    <property type="protein sequence ID" value="CAG9607754.1"/>
    <property type="molecule type" value="Genomic_DNA"/>
</dbReference>
<evidence type="ECO:0000313" key="13">
    <source>
        <dbReference type="Proteomes" id="UP000789845"/>
    </source>
</evidence>
<evidence type="ECO:0000256" key="7">
    <source>
        <dbReference type="ARBA" id="ARBA00023049"/>
    </source>
</evidence>
<evidence type="ECO:0000256" key="8">
    <source>
        <dbReference type="PROSITE-ProRule" id="PRU01379"/>
    </source>
</evidence>
<dbReference type="Pfam" id="PF00395">
    <property type="entry name" value="SLH"/>
    <property type="match status" value="3"/>
</dbReference>
<evidence type="ECO:0008006" key="14">
    <source>
        <dbReference type="Google" id="ProtNLM"/>
    </source>
</evidence>
<reference evidence="12" key="1">
    <citation type="submission" date="2021-10" db="EMBL/GenBank/DDBJ databases">
        <authorList>
            <person name="Criscuolo A."/>
        </authorList>
    </citation>
    <scope>NUCLEOTIDE SEQUENCE</scope>
    <source>
        <strain evidence="12">CIP111885</strain>
    </source>
</reference>
<dbReference type="GO" id="GO:0008270">
    <property type="term" value="F:zinc ion binding"/>
    <property type="evidence" value="ECO:0007669"/>
    <property type="project" value="InterPro"/>
</dbReference>
<comment type="similarity">
    <text evidence="2 8">Belongs to the peptidase M14 family.</text>
</comment>
<evidence type="ECO:0000256" key="9">
    <source>
        <dbReference type="SAM" id="SignalP"/>
    </source>
</evidence>
<feature type="active site" description="Proton donor/acceptor" evidence="8">
    <location>
        <position position="294"/>
    </location>
</feature>
<feature type="domain" description="SLH" evidence="10">
    <location>
        <begin position="528"/>
        <end position="587"/>
    </location>
</feature>
<sequence>MRILYLSSLLFTISIFLFSQKSEASTIVDTTNTYSYEEMVADIKLLQKTYPDLIQYESIGKSEFNRDIMAIKVGKGEETTLINGSHHAREWLSTMIVMEMIESYAKAYNSNSLVGSYYAKDMLDEISISFVPMVNPDGVTLQQRGLEAFPKSHHAKLLAMNGGKRDFTRWKANAMGIDLNRQYPANWNSPTEEKKPSYMGYKGIRPFQAKEVIALRDFTFKIKPKISVAYHTSGRVLYWHFHNKKINYARDFRLADQFSKTTGYRLMKPETNPTGKGYTDWFIQQFGLPGFTPELSYSVGERHVPVAVFPEEWNRNKTIGLWLLAESYDLKYPTKNIKPFQESVTVAENVYAYSKPSFLGRKNEKVNATQTTQAFENYGNWYHIETALGKRWVYLPYELKTFPERTFLDVAKSQWAFTSIKNMKDLGWMNGISATHFGVNNGLTREQLAVILVRALKLPIQIPEQPSFDDIPTTHWAYSAIETAKANQLMNGVNPTTFGKGRTVTREQIAAILARISKKTPTTNEANPFNDVDATHWAYQEILLMKELGIFKGVNGAFNPGEKLTRGQLAGVLDTLNRDYPEFFVYLNNEEAEEEVPAP</sequence>
<evidence type="ECO:0000256" key="1">
    <source>
        <dbReference type="ARBA" id="ARBA00001947"/>
    </source>
</evidence>
<evidence type="ECO:0000256" key="6">
    <source>
        <dbReference type="ARBA" id="ARBA00022833"/>
    </source>
</evidence>
<dbReference type="InterPro" id="IPR001119">
    <property type="entry name" value="SLH_dom"/>
</dbReference>
<dbReference type="GO" id="GO:0005615">
    <property type="term" value="C:extracellular space"/>
    <property type="evidence" value="ECO:0007669"/>
    <property type="project" value="TreeGrafter"/>
</dbReference>
<evidence type="ECO:0000256" key="4">
    <source>
        <dbReference type="ARBA" id="ARBA00022729"/>
    </source>
</evidence>
<dbReference type="GO" id="GO:0006508">
    <property type="term" value="P:proteolysis"/>
    <property type="evidence" value="ECO:0007669"/>
    <property type="project" value="UniProtKB-KW"/>
</dbReference>
<dbReference type="GO" id="GO:0004181">
    <property type="term" value="F:metallocarboxypeptidase activity"/>
    <property type="evidence" value="ECO:0007669"/>
    <property type="project" value="InterPro"/>
</dbReference>
<feature type="domain" description="Peptidase M14" evidence="11">
    <location>
        <begin position="32"/>
        <end position="327"/>
    </location>
</feature>
<comment type="caution">
    <text evidence="12">The sequence shown here is derived from an EMBL/GenBank/DDBJ whole genome shotgun (WGS) entry which is preliminary data.</text>
</comment>
<organism evidence="12 13">
    <name type="scientific">Pseudoneobacillus rhizosphaerae</name>
    <dbReference type="NCBI Taxonomy" id="2880968"/>
    <lineage>
        <taxon>Bacteria</taxon>
        <taxon>Bacillati</taxon>
        <taxon>Bacillota</taxon>
        <taxon>Bacilli</taxon>
        <taxon>Bacillales</taxon>
        <taxon>Bacillaceae</taxon>
        <taxon>Pseudoneobacillus</taxon>
    </lineage>
</organism>
<dbReference type="PROSITE" id="PS52035">
    <property type="entry name" value="PEPTIDASE_M14"/>
    <property type="match status" value="1"/>
</dbReference>
<evidence type="ECO:0000313" key="12">
    <source>
        <dbReference type="EMBL" id="CAG9607754.1"/>
    </source>
</evidence>
<dbReference type="AlphaFoldDB" id="A0A9C7G8H0"/>
<gene>
    <name evidence="12" type="ORF">NEOCIP111885_01446</name>
</gene>
<evidence type="ECO:0000256" key="5">
    <source>
        <dbReference type="ARBA" id="ARBA00022801"/>
    </source>
</evidence>
<keyword evidence="3" id="KW-0645">Protease</keyword>
<keyword evidence="13" id="KW-1185">Reference proteome</keyword>
<dbReference type="Pfam" id="PF00246">
    <property type="entry name" value="Peptidase_M14"/>
    <property type="match status" value="1"/>
</dbReference>
<protein>
    <recommendedName>
        <fullName evidence="14">Carboxypeptidase</fullName>
    </recommendedName>
</protein>
<evidence type="ECO:0000259" key="10">
    <source>
        <dbReference type="PROSITE" id="PS51272"/>
    </source>
</evidence>
<dbReference type="PROSITE" id="PS51272">
    <property type="entry name" value="SLH"/>
    <property type="match status" value="3"/>
</dbReference>
<keyword evidence="4 9" id="KW-0732">Signal</keyword>
<feature type="domain" description="SLH" evidence="10">
    <location>
        <begin position="403"/>
        <end position="463"/>
    </location>
</feature>
<dbReference type="PANTHER" id="PTHR11705:SF143">
    <property type="entry name" value="SLL0236 PROTEIN"/>
    <property type="match status" value="1"/>
</dbReference>
<accession>A0A9C7G8H0</accession>
<dbReference type="SMART" id="SM00631">
    <property type="entry name" value="Zn_pept"/>
    <property type="match status" value="1"/>
</dbReference>
<evidence type="ECO:0000259" key="11">
    <source>
        <dbReference type="PROSITE" id="PS52035"/>
    </source>
</evidence>
<evidence type="ECO:0000256" key="2">
    <source>
        <dbReference type="ARBA" id="ARBA00005988"/>
    </source>
</evidence>
<proteinExistence type="inferred from homology"/>
<dbReference type="RefSeq" id="WP_230496016.1">
    <property type="nucleotide sequence ID" value="NZ_CAKJTG010000007.1"/>
</dbReference>
<dbReference type="InterPro" id="IPR000834">
    <property type="entry name" value="Peptidase_M14"/>
</dbReference>
<dbReference type="SUPFAM" id="SSF53187">
    <property type="entry name" value="Zn-dependent exopeptidases"/>
    <property type="match status" value="1"/>
</dbReference>
<keyword evidence="7" id="KW-0482">Metalloprotease</keyword>
<dbReference type="Gene3D" id="3.40.630.10">
    <property type="entry name" value="Zn peptidases"/>
    <property type="match status" value="1"/>
</dbReference>
<evidence type="ECO:0000256" key="3">
    <source>
        <dbReference type="ARBA" id="ARBA00022670"/>
    </source>
</evidence>
<comment type="cofactor">
    <cofactor evidence="1">
        <name>Zn(2+)</name>
        <dbReference type="ChEBI" id="CHEBI:29105"/>
    </cofactor>
</comment>
<keyword evidence="5" id="KW-0378">Hydrolase</keyword>